<accession>A0A7S3JA69</accession>
<sequence length="125" mass="13572">MEAVKNKINKSVVTLSKRNNVVDTSAQSASDCGEKVIVDQRHSSSQSERSSSSQDASIEITPHSRGDNAGEDGSDHRRPIGSPGDSDRTADISRSSKKKSQSTLPKKKYEVKEQSEDVVSTPKQK</sequence>
<feature type="compositionally biased region" description="Polar residues" evidence="1">
    <location>
        <begin position="9"/>
        <end position="30"/>
    </location>
</feature>
<reference evidence="2" key="1">
    <citation type="submission" date="2021-01" db="EMBL/GenBank/DDBJ databases">
        <authorList>
            <person name="Corre E."/>
            <person name="Pelletier E."/>
            <person name="Niang G."/>
            <person name="Scheremetjew M."/>
            <person name="Finn R."/>
            <person name="Kale V."/>
            <person name="Holt S."/>
            <person name="Cochrane G."/>
            <person name="Meng A."/>
            <person name="Brown T."/>
            <person name="Cohen L."/>
        </authorList>
    </citation>
    <scope>NUCLEOTIDE SEQUENCE</scope>
    <source>
        <strain evidence="2">FSP1.4</strain>
    </source>
</reference>
<dbReference type="EMBL" id="HBII01020890">
    <property type="protein sequence ID" value="CAE0349747.1"/>
    <property type="molecule type" value="Transcribed_RNA"/>
</dbReference>
<proteinExistence type="predicted"/>
<organism evidence="2">
    <name type="scientific">Euplotes harpa</name>
    <dbReference type="NCBI Taxonomy" id="151035"/>
    <lineage>
        <taxon>Eukaryota</taxon>
        <taxon>Sar</taxon>
        <taxon>Alveolata</taxon>
        <taxon>Ciliophora</taxon>
        <taxon>Intramacronucleata</taxon>
        <taxon>Spirotrichea</taxon>
        <taxon>Hypotrichia</taxon>
        <taxon>Euplotida</taxon>
        <taxon>Euplotidae</taxon>
        <taxon>Euplotes</taxon>
    </lineage>
</organism>
<gene>
    <name evidence="2" type="ORF">EHAR0213_LOCUS8659</name>
</gene>
<dbReference type="AlphaFoldDB" id="A0A7S3JA69"/>
<feature type="compositionally biased region" description="Low complexity" evidence="1">
    <location>
        <begin position="43"/>
        <end position="57"/>
    </location>
</feature>
<evidence type="ECO:0000313" key="2">
    <source>
        <dbReference type="EMBL" id="CAE0349747.1"/>
    </source>
</evidence>
<feature type="compositionally biased region" description="Basic and acidic residues" evidence="1">
    <location>
        <begin position="62"/>
        <end position="78"/>
    </location>
</feature>
<feature type="compositionally biased region" description="Basic and acidic residues" evidence="1">
    <location>
        <begin position="32"/>
        <end position="42"/>
    </location>
</feature>
<evidence type="ECO:0000256" key="1">
    <source>
        <dbReference type="SAM" id="MobiDB-lite"/>
    </source>
</evidence>
<name>A0A7S3JA69_9SPIT</name>
<protein>
    <submittedName>
        <fullName evidence="2">Uncharacterized protein</fullName>
    </submittedName>
</protein>
<feature type="region of interest" description="Disordered" evidence="1">
    <location>
        <begin position="1"/>
        <end position="125"/>
    </location>
</feature>